<name>A0A9D1E8J8_9FIRM</name>
<dbReference type="Pfam" id="PF07561">
    <property type="entry name" value="DUF1540"/>
    <property type="match status" value="2"/>
</dbReference>
<dbReference type="Proteomes" id="UP000823912">
    <property type="component" value="Unassembled WGS sequence"/>
</dbReference>
<reference evidence="2" key="2">
    <citation type="journal article" date="2021" name="PeerJ">
        <title>Extensive microbial diversity within the chicken gut microbiome revealed by metagenomics and culture.</title>
        <authorList>
            <person name="Gilroy R."/>
            <person name="Ravi A."/>
            <person name="Getino M."/>
            <person name="Pursley I."/>
            <person name="Horton D.L."/>
            <person name="Alikhan N.F."/>
            <person name="Baker D."/>
            <person name="Gharbi K."/>
            <person name="Hall N."/>
            <person name="Watson M."/>
            <person name="Adriaenssens E.M."/>
            <person name="Foster-Nyarko E."/>
            <person name="Jarju S."/>
            <person name="Secka A."/>
            <person name="Antonio M."/>
            <person name="Oren A."/>
            <person name="Chaudhuri R.R."/>
            <person name="La Ragione R."/>
            <person name="Hildebrand F."/>
            <person name="Pallen M.J."/>
        </authorList>
    </citation>
    <scope>NUCLEOTIDE SEQUENCE</scope>
    <source>
        <strain evidence="2">ChiSjej5B23-6657</strain>
    </source>
</reference>
<evidence type="ECO:0000259" key="1">
    <source>
        <dbReference type="Pfam" id="PF07561"/>
    </source>
</evidence>
<accession>A0A9D1E8J8</accession>
<gene>
    <name evidence="2" type="ORF">IAA55_02450</name>
</gene>
<proteinExistence type="predicted"/>
<feature type="domain" description="DUF1540" evidence="1">
    <location>
        <begin position="63"/>
        <end position="99"/>
    </location>
</feature>
<evidence type="ECO:0000313" key="2">
    <source>
        <dbReference type="EMBL" id="HIR70123.1"/>
    </source>
</evidence>
<dbReference type="InterPro" id="IPR011437">
    <property type="entry name" value="DUF1540"/>
</dbReference>
<sequence>MTQLDCNATECRYNEGRLCCRTGITVEGSSAMKMEETYCGNYEVGKDGTCINAVGEPDGRTEITCDACSCRYNKQAKCTAGSVDIISSDGVGQTACGSFQVK</sequence>
<feature type="domain" description="DUF1540" evidence="1">
    <location>
        <begin position="5"/>
        <end position="40"/>
    </location>
</feature>
<dbReference type="EMBL" id="DVHM01000041">
    <property type="protein sequence ID" value="HIR70123.1"/>
    <property type="molecule type" value="Genomic_DNA"/>
</dbReference>
<evidence type="ECO:0000313" key="3">
    <source>
        <dbReference type="Proteomes" id="UP000823912"/>
    </source>
</evidence>
<dbReference type="AlphaFoldDB" id="A0A9D1E8J8"/>
<organism evidence="2 3">
    <name type="scientific">Candidatus Pullilachnospira gallistercoris</name>
    <dbReference type="NCBI Taxonomy" id="2840911"/>
    <lineage>
        <taxon>Bacteria</taxon>
        <taxon>Bacillati</taxon>
        <taxon>Bacillota</taxon>
        <taxon>Clostridia</taxon>
        <taxon>Lachnospirales</taxon>
        <taxon>Lachnospiraceae</taxon>
        <taxon>Lachnospiraceae incertae sedis</taxon>
        <taxon>Candidatus Pullilachnospira</taxon>
    </lineage>
</organism>
<protein>
    <submittedName>
        <fullName evidence="2">DUF1540 domain-containing protein</fullName>
    </submittedName>
</protein>
<reference evidence="2" key="1">
    <citation type="submission" date="2020-10" db="EMBL/GenBank/DDBJ databases">
        <authorList>
            <person name="Gilroy R."/>
        </authorList>
    </citation>
    <scope>NUCLEOTIDE SEQUENCE</scope>
    <source>
        <strain evidence="2">ChiSjej5B23-6657</strain>
    </source>
</reference>
<comment type="caution">
    <text evidence="2">The sequence shown here is derived from an EMBL/GenBank/DDBJ whole genome shotgun (WGS) entry which is preliminary data.</text>
</comment>